<reference evidence="1" key="1">
    <citation type="journal article" date="2011" name="PLoS Biol.">
        <title>Gene gain and loss during evolution of obligate parasitism in the white rust pathogen of Arabidopsis thaliana.</title>
        <authorList>
            <person name="Kemen E."/>
            <person name="Gardiner A."/>
            <person name="Schultz-Larsen T."/>
            <person name="Kemen A.C."/>
            <person name="Balmuth A.L."/>
            <person name="Robert-Seilaniantz A."/>
            <person name="Bailey K."/>
            <person name="Holub E."/>
            <person name="Studholme D.J."/>
            <person name="Maclean D."/>
            <person name="Jones J.D."/>
        </authorList>
    </citation>
    <scope>NUCLEOTIDE SEQUENCE</scope>
</reference>
<name>F0WVP0_9STRA</name>
<protein>
    <submittedName>
        <fullName evidence="1">Uncharacterized protein AlNc14C301G10378</fullName>
    </submittedName>
</protein>
<organism evidence="1">
    <name type="scientific">Albugo laibachii Nc14</name>
    <dbReference type="NCBI Taxonomy" id="890382"/>
    <lineage>
        <taxon>Eukaryota</taxon>
        <taxon>Sar</taxon>
        <taxon>Stramenopiles</taxon>
        <taxon>Oomycota</taxon>
        <taxon>Peronosporomycetes</taxon>
        <taxon>Albuginales</taxon>
        <taxon>Albuginaceae</taxon>
        <taxon>Albugo</taxon>
    </lineage>
</organism>
<gene>
    <name evidence="1" type="primary">AlNc14C301G10378</name>
    <name evidence="1" type="ORF">ALNC14_116290</name>
</gene>
<accession>F0WVP0</accession>
<dbReference type="InterPro" id="IPR026749">
    <property type="entry name" value="Tmem135"/>
</dbReference>
<proteinExistence type="predicted"/>
<reference evidence="1" key="2">
    <citation type="submission" date="2011-02" db="EMBL/GenBank/DDBJ databases">
        <authorList>
            <person name="MacLean D."/>
        </authorList>
    </citation>
    <scope>NUCLEOTIDE SEQUENCE</scope>
</reference>
<dbReference type="HOGENOM" id="CLU_042738_0_0_1"/>
<dbReference type="PANTHER" id="PTHR12459">
    <property type="entry name" value="TRANSMEMBRANE PROTEIN 135-RELATED"/>
    <property type="match status" value="1"/>
</dbReference>
<dbReference type="AlphaFoldDB" id="F0WVP0"/>
<evidence type="ECO:0000313" key="1">
    <source>
        <dbReference type="EMBL" id="CCA25485.1"/>
    </source>
</evidence>
<dbReference type="PANTHER" id="PTHR12459:SF15">
    <property type="entry name" value="TRANSMEMBRANE PROTEIN 135"/>
    <property type="match status" value="1"/>
</dbReference>
<dbReference type="EMBL" id="FR824346">
    <property type="protein sequence ID" value="CCA25485.1"/>
    <property type="molecule type" value="Genomic_DNA"/>
</dbReference>
<sequence>MDRIYSAIFSKTQSLNTLQSLGKKKNERFPNDSTKIACSSRNPLLLSTVHDTHTVAPDEPPILLQNEILQLFKYSARATSISFGVKLLSSLLVAAHRPRLRRDVWMDEIHHFIDKDALRFGAFMGSLVAVFRATEIILRRCRGERTRMHLAIAGFTAGWTLLLDSTTSRSSIALYTFIRMLHVMGREFIAKGLLCRFPHLTEILFIVSNALIIQTAVIQPSLLPATYYHWILKRTALTDHGFGNTDRDQLLAHKRPDIVFRPCQPHYHKESCVTYACKDFIFEIGRASRMYAPVHLILLSVSGRGKLYQRPISTLFRFLRAILWSSTFLSSNTILTKLSICAIRNSMQRDIEIEGVIGGIIAGLSIFMECEKHRSFLMSYCLSKALSICWKMLERRKIVHYIRHSEALMFSISLALIMSTSAAHMKPTHRKILSFFFGPKCIL</sequence>